<keyword evidence="2" id="KW-0732">Signal</keyword>
<sequence length="517" mass="57873">MAFYKDKYDVIVIGGALAGMSCALKLASEGKDVLILERHNLPGGVATSFVRGGVEIEATLHEMMSIGPVDDPLPMRKYLDEMKVAIEWLRVPEAYDLVSPEDGIDIELHAGRRDDGTWIAADEIEEQYPGSRDDVNALFELCRKVYESVNYLNDHTLSKFQMLKDHEELVKTAGYTAKEVMDKMFPKLSLNVKRILSAYWIYVGQPIDSLPFTIYAFLMGDYMMGGSYVARGFSHEMAVAMAERCEAMGVQYEYGQNVEKILVKNGKVYGVRTAHGEEIHCDYIASGPYPNVVYGRMIEPQSEVPEEARRYANAMPMSVSCFSVVMLLDSRPEDLNIHSYSVFSAETSMDTEKFWKQGSRLGNWDYLTTICLNYANPKGVPDGMTSLSITELPLPECFDGVTADNYFETKRRIAGQMIDQVSRRLGVNLRDHIVEIEVETPVTISHYVGSYRGGVYGYQHNMQNSIVARLADIERTTYIKGLVSCGSHQLAGDGMAVNINNGRIAAMQILAEMKKEA</sequence>
<keyword evidence="1" id="KW-0285">Flavoprotein</keyword>
<keyword evidence="5" id="KW-0520">NAD</keyword>
<evidence type="ECO:0000256" key="3">
    <source>
        <dbReference type="ARBA" id="ARBA00022827"/>
    </source>
</evidence>
<accession>A0A6N7IZV6</accession>
<gene>
    <name evidence="7" type="ORF">FRC54_05060</name>
</gene>
<dbReference type="InterPro" id="IPR002937">
    <property type="entry name" value="Amino_oxidase"/>
</dbReference>
<reference evidence="7" key="1">
    <citation type="journal article" date="2020" name="Appl. Environ. Microbiol.">
        <title>Medium-Chain Fatty Acid Synthesis by 'Candidatus Weimeria bifida' gen. nov., sp. nov., and 'Candidatus Pseudoramibacter fermentans' sp. nov.</title>
        <authorList>
            <person name="Scarborough M.J."/>
            <person name="Myers K.S."/>
            <person name="Donohue T.J."/>
            <person name="Noguera D.R."/>
        </authorList>
    </citation>
    <scope>NUCLEOTIDE SEQUENCE</scope>
    <source>
        <strain evidence="7">LCO1.1</strain>
    </source>
</reference>
<evidence type="ECO:0000256" key="2">
    <source>
        <dbReference type="ARBA" id="ARBA00022729"/>
    </source>
</evidence>
<dbReference type="Proteomes" id="UP000460257">
    <property type="component" value="Unassembled WGS sequence"/>
</dbReference>
<keyword evidence="8" id="KW-1185">Reference proteome</keyword>
<dbReference type="PROSITE" id="PS51257">
    <property type="entry name" value="PROKAR_LIPOPROTEIN"/>
    <property type="match status" value="1"/>
</dbReference>
<comment type="caution">
    <text evidence="7">The sequence shown here is derived from an EMBL/GenBank/DDBJ whole genome shotgun (WGS) entry which is preliminary data.</text>
</comment>
<dbReference type="GO" id="GO:0016491">
    <property type="term" value="F:oxidoreductase activity"/>
    <property type="evidence" value="ECO:0007669"/>
    <property type="project" value="InterPro"/>
</dbReference>
<dbReference type="InterPro" id="IPR052206">
    <property type="entry name" value="Retinol_saturase"/>
</dbReference>
<evidence type="ECO:0000259" key="6">
    <source>
        <dbReference type="Pfam" id="PF01593"/>
    </source>
</evidence>
<evidence type="ECO:0000313" key="7">
    <source>
        <dbReference type="EMBL" id="MQN01302.1"/>
    </source>
</evidence>
<organism evidence="7 8">
    <name type="scientific">Candidatus Weimeria bifida</name>
    <dbReference type="NCBI Taxonomy" id="2599074"/>
    <lineage>
        <taxon>Bacteria</taxon>
        <taxon>Bacillati</taxon>
        <taxon>Bacillota</taxon>
        <taxon>Clostridia</taxon>
        <taxon>Lachnospirales</taxon>
        <taxon>Lachnospiraceae</taxon>
        <taxon>Candidatus Weimeria</taxon>
    </lineage>
</organism>
<dbReference type="Gene3D" id="3.50.50.60">
    <property type="entry name" value="FAD/NAD(P)-binding domain"/>
    <property type="match status" value="2"/>
</dbReference>
<dbReference type="AlphaFoldDB" id="A0A6N7IZV6"/>
<evidence type="ECO:0000256" key="5">
    <source>
        <dbReference type="ARBA" id="ARBA00023027"/>
    </source>
</evidence>
<name>A0A6N7IZV6_9FIRM</name>
<dbReference type="PANTHER" id="PTHR46091:SF3">
    <property type="entry name" value="AMINE OXIDASE DOMAIN-CONTAINING PROTEIN"/>
    <property type="match status" value="1"/>
</dbReference>
<evidence type="ECO:0000256" key="1">
    <source>
        <dbReference type="ARBA" id="ARBA00022630"/>
    </source>
</evidence>
<proteinExistence type="predicted"/>
<keyword evidence="4" id="KW-0521">NADP</keyword>
<dbReference type="SUPFAM" id="SSF51905">
    <property type="entry name" value="FAD/NAD(P)-binding domain"/>
    <property type="match status" value="1"/>
</dbReference>
<keyword evidence="3" id="KW-0274">FAD</keyword>
<feature type="domain" description="Amine oxidase" evidence="6">
    <location>
        <begin position="17"/>
        <end position="509"/>
    </location>
</feature>
<dbReference type="EMBL" id="VOGC01000004">
    <property type="protein sequence ID" value="MQN01302.1"/>
    <property type="molecule type" value="Genomic_DNA"/>
</dbReference>
<dbReference type="Pfam" id="PF01593">
    <property type="entry name" value="Amino_oxidase"/>
    <property type="match status" value="1"/>
</dbReference>
<dbReference type="InterPro" id="IPR036188">
    <property type="entry name" value="FAD/NAD-bd_sf"/>
</dbReference>
<protein>
    <submittedName>
        <fullName evidence="7">NAD(P)/FAD-dependent oxidoreductase</fullName>
    </submittedName>
</protein>
<evidence type="ECO:0000256" key="4">
    <source>
        <dbReference type="ARBA" id="ARBA00022857"/>
    </source>
</evidence>
<dbReference type="PANTHER" id="PTHR46091">
    <property type="entry name" value="BLR7054 PROTEIN"/>
    <property type="match status" value="1"/>
</dbReference>
<evidence type="ECO:0000313" key="8">
    <source>
        <dbReference type="Proteomes" id="UP000460257"/>
    </source>
</evidence>